<keyword evidence="1" id="KW-0472">Membrane</keyword>
<feature type="transmembrane region" description="Helical" evidence="1">
    <location>
        <begin position="200"/>
        <end position="222"/>
    </location>
</feature>
<evidence type="ECO:0000313" key="2">
    <source>
        <dbReference type="EMBL" id="KIK61396.1"/>
    </source>
</evidence>
<dbReference type="HOGENOM" id="CLU_071641_1_0_1"/>
<organism evidence="2 3">
    <name type="scientific">Collybiopsis luxurians FD-317 M1</name>
    <dbReference type="NCBI Taxonomy" id="944289"/>
    <lineage>
        <taxon>Eukaryota</taxon>
        <taxon>Fungi</taxon>
        <taxon>Dikarya</taxon>
        <taxon>Basidiomycota</taxon>
        <taxon>Agaricomycotina</taxon>
        <taxon>Agaricomycetes</taxon>
        <taxon>Agaricomycetidae</taxon>
        <taxon>Agaricales</taxon>
        <taxon>Marasmiineae</taxon>
        <taxon>Omphalotaceae</taxon>
        <taxon>Collybiopsis</taxon>
        <taxon>Collybiopsis luxurians</taxon>
    </lineage>
</organism>
<keyword evidence="3" id="KW-1185">Reference proteome</keyword>
<feature type="transmembrane region" description="Helical" evidence="1">
    <location>
        <begin position="158"/>
        <end position="179"/>
    </location>
</feature>
<sequence>MTGYGIFLGMFVILYFALSSGGRKLNKKMVICLLGIFLSFTWTVFCVGGTPLDPLLDALQAISGAGDIITEANSVLIKGIIWNDMSIWSWTGNIILSDLIVVWRAWVLFRSKMWKGLLAIVMGANIVINIADCIYDNIQSSDQATAVSTGTNNVDAISIGISLGTNILAMVMIVVKARIHFRFLRQASSASWRQSRPLNMMLLLIECGAVFCAFQLLAVIAFGLNTLPGGFGFVTFVTVAEYLFNLVSALYPVAVFILIHTDNSPVNQTFHSTQSIYCADPTGDSSTVITNCVTMGGQNDTQDNEY</sequence>
<feature type="transmembrane region" description="Helical" evidence="1">
    <location>
        <begin position="6"/>
        <end position="22"/>
    </location>
</feature>
<accession>A0A0D0BZP2</accession>
<keyword evidence="1" id="KW-0812">Transmembrane</keyword>
<gene>
    <name evidence="2" type="ORF">GYMLUDRAFT_243574</name>
</gene>
<feature type="transmembrane region" description="Helical" evidence="1">
    <location>
        <begin position="29"/>
        <end position="50"/>
    </location>
</feature>
<evidence type="ECO:0000313" key="3">
    <source>
        <dbReference type="Proteomes" id="UP000053593"/>
    </source>
</evidence>
<feature type="transmembrane region" description="Helical" evidence="1">
    <location>
        <begin position="87"/>
        <end position="109"/>
    </location>
</feature>
<proteinExistence type="predicted"/>
<name>A0A0D0BZP2_9AGAR</name>
<feature type="transmembrane region" description="Helical" evidence="1">
    <location>
        <begin position="116"/>
        <end position="138"/>
    </location>
</feature>
<keyword evidence="1" id="KW-1133">Transmembrane helix</keyword>
<reference evidence="2 3" key="1">
    <citation type="submission" date="2014-04" db="EMBL/GenBank/DDBJ databases">
        <title>Evolutionary Origins and Diversification of the Mycorrhizal Mutualists.</title>
        <authorList>
            <consortium name="DOE Joint Genome Institute"/>
            <consortium name="Mycorrhizal Genomics Consortium"/>
            <person name="Kohler A."/>
            <person name="Kuo A."/>
            <person name="Nagy L.G."/>
            <person name="Floudas D."/>
            <person name="Copeland A."/>
            <person name="Barry K.W."/>
            <person name="Cichocki N."/>
            <person name="Veneault-Fourrey C."/>
            <person name="LaButti K."/>
            <person name="Lindquist E.A."/>
            <person name="Lipzen A."/>
            <person name="Lundell T."/>
            <person name="Morin E."/>
            <person name="Murat C."/>
            <person name="Riley R."/>
            <person name="Ohm R."/>
            <person name="Sun H."/>
            <person name="Tunlid A."/>
            <person name="Henrissat B."/>
            <person name="Grigoriev I.V."/>
            <person name="Hibbett D.S."/>
            <person name="Martin F."/>
        </authorList>
    </citation>
    <scope>NUCLEOTIDE SEQUENCE [LARGE SCALE GENOMIC DNA]</scope>
    <source>
        <strain evidence="2 3">FD-317 M1</strain>
    </source>
</reference>
<protein>
    <submittedName>
        <fullName evidence="2">Uncharacterized protein</fullName>
    </submittedName>
</protein>
<dbReference type="EMBL" id="KN834771">
    <property type="protein sequence ID" value="KIK61396.1"/>
    <property type="molecule type" value="Genomic_DNA"/>
</dbReference>
<evidence type="ECO:0000256" key="1">
    <source>
        <dbReference type="SAM" id="Phobius"/>
    </source>
</evidence>
<dbReference type="Proteomes" id="UP000053593">
    <property type="component" value="Unassembled WGS sequence"/>
</dbReference>
<dbReference type="OrthoDB" id="2884172at2759"/>
<feature type="transmembrane region" description="Helical" evidence="1">
    <location>
        <begin position="242"/>
        <end position="259"/>
    </location>
</feature>
<dbReference type="AlphaFoldDB" id="A0A0D0BZP2"/>